<dbReference type="EMBL" id="JAQOWY010000451">
    <property type="protein sequence ID" value="KAK1841867.1"/>
    <property type="molecule type" value="Genomic_DNA"/>
</dbReference>
<accession>A0AAD9A862</accession>
<evidence type="ECO:0000313" key="2">
    <source>
        <dbReference type="EMBL" id="KAK1841867.1"/>
    </source>
</evidence>
<sequence length="272" mass="30037">MKSPLKNLFTGAWLIISENGICSRPAFLVRDYKPEETTRAQNFCRRTEGDILSSYDLIFGPLAINVEIIRASSVLLPSFFCCSFKLTITYELDRKLNGPFKILSKLGKSLNLPLIICHVTSKDRLGLSVNPGRLNLVGKRRATDKTNRRGMSFATGGAAEPSGAAHRRTCPRTRTGGGSWQMLPIRIQIPQLPKRDLASGSLGPGSPAKVQTRRFAGQMRGRQHRAGDSAQLNRLHKSSAAHTVYRRIDLPKVDLVVFLCFSFLGRSGARSV</sequence>
<evidence type="ECO:0000313" key="3">
    <source>
        <dbReference type="Proteomes" id="UP001243330"/>
    </source>
</evidence>
<gene>
    <name evidence="2" type="ORF">CCHR01_15509</name>
</gene>
<dbReference type="AlphaFoldDB" id="A0AAD9A862"/>
<keyword evidence="3" id="KW-1185">Reference proteome</keyword>
<evidence type="ECO:0000256" key="1">
    <source>
        <dbReference type="SAM" id="MobiDB-lite"/>
    </source>
</evidence>
<proteinExistence type="predicted"/>
<name>A0AAD9A862_9PEZI</name>
<reference evidence="2" key="1">
    <citation type="submission" date="2023-01" db="EMBL/GenBank/DDBJ databases">
        <title>Colletotrichum chrysophilum M932 genome sequence.</title>
        <authorList>
            <person name="Baroncelli R."/>
        </authorList>
    </citation>
    <scope>NUCLEOTIDE SEQUENCE</scope>
    <source>
        <strain evidence="2">M932</strain>
    </source>
</reference>
<protein>
    <submittedName>
        <fullName evidence="2">Uncharacterized protein</fullName>
    </submittedName>
</protein>
<feature type="region of interest" description="Disordered" evidence="1">
    <location>
        <begin position="149"/>
        <end position="175"/>
    </location>
</feature>
<dbReference type="Proteomes" id="UP001243330">
    <property type="component" value="Unassembled WGS sequence"/>
</dbReference>
<comment type="caution">
    <text evidence="2">The sequence shown here is derived from an EMBL/GenBank/DDBJ whole genome shotgun (WGS) entry which is preliminary data.</text>
</comment>
<organism evidence="2 3">
    <name type="scientific">Colletotrichum chrysophilum</name>
    <dbReference type="NCBI Taxonomy" id="1836956"/>
    <lineage>
        <taxon>Eukaryota</taxon>
        <taxon>Fungi</taxon>
        <taxon>Dikarya</taxon>
        <taxon>Ascomycota</taxon>
        <taxon>Pezizomycotina</taxon>
        <taxon>Sordariomycetes</taxon>
        <taxon>Hypocreomycetidae</taxon>
        <taxon>Glomerellales</taxon>
        <taxon>Glomerellaceae</taxon>
        <taxon>Colletotrichum</taxon>
        <taxon>Colletotrichum gloeosporioides species complex</taxon>
    </lineage>
</organism>